<proteinExistence type="predicted"/>
<dbReference type="EMBL" id="KN840743">
    <property type="protein sequence ID" value="KIP01726.1"/>
    <property type="molecule type" value="Genomic_DNA"/>
</dbReference>
<feature type="region of interest" description="Disordered" evidence="1">
    <location>
        <begin position="159"/>
        <end position="178"/>
    </location>
</feature>
<gene>
    <name evidence="2" type="ORF">PHLGIDRAFT_80206</name>
</gene>
<dbReference type="STRING" id="745531.A0A0C3RQ10"/>
<name>A0A0C3RQ10_PHLG1</name>
<dbReference type="AlphaFoldDB" id="A0A0C3RQ10"/>
<sequence>MVQLALTTTKGNAGTRHFPFTGFLGLTSLRVEGVVRTRFDEDLKPIQAKAVTVSVRAYEARQTRLGGTHTRLLVDYTQTLWRKPDGQPFAELGEFESPFRITLPKRVAGFSTANYQDYKTYWRVEAVLEHIPIPSVGSKILKQFDLLFIRYDIPPPLPPPSPPQSSPLAPPPSGTSLTLSYATNKPRAPVLHYNLSTPPYPIGPSDLLFTSVFVRPLDPSVLIRSASLLVERRIDLHD</sequence>
<dbReference type="OrthoDB" id="3230530at2759"/>
<organism evidence="2 3">
    <name type="scientific">Phlebiopsis gigantea (strain 11061_1 CR5-6)</name>
    <name type="common">White-rot fungus</name>
    <name type="synonym">Peniophora gigantea</name>
    <dbReference type="NCBI Taxonomy" id="745531"/>
    <lineage>
        <taxon>Eukaryota</taxon>
        <taxon>Fungi</taxon>
        <taxon>Dikarya</taxon>
        <taxon>Basidiomycota</taxon>
        <taxon>Agaricomycotina</taxon>
        <taxon>Agaricomycetes</taxon>
        <taxon>Polyporales</taxon>
        <taxon>Phanerochaetaceae</taxon>
        <taxon>Phlebiopsis</taxon>
    </lineage>
</organism>
<feature type="non-terminal residue" evidence="2">
    <location>
        <position position="238"/>
    </location>
</feature>
<evidence type="ECO:0008006" key="4">
    <source>
        <dbReference type="Google" id="ProtNLM"/>
    </source>
</evidence>
<dbReference type="HOGENOM" id="CLU_081046_0_0_1"/>
<dbReference type="Proteomes" id="UP000053257">
    <property type="component" value="Unassembled WGS sequence"/>
</dbReference>
<evidence type="ECO:0000313" key="2">
    <source>
        <dbReference type="EMBL" id="KIP01726.1"/>
    </source>
</evidence>
<feature type="compositionally biased region" description="Pro residues" evidence="1">
    <location>
        <begin position="159"/>
        <end position="173"/>
    </location>
</feature>
<evidence type="ECO:0000256" key="1">
    <source>
        <dbReference type="SAM" id="MobiDB-lite"/>
    </source>
</evidence>
<evidence type="ECO:0000313" key="3">
    <source>
        <dbReference type="Proteomes" id="UP000053257"/>
    </source>
</evidence>
<reference evidence="2 3" key="1">
    <citation type="journal article" date="2014" name="PLoS Genet.">
        <title>Analysis of the Phlebiopsis gigantea genome, transcriptome and secretome provides insight into its pioneer colonization strategies of wood.</title>
        <authorList>
            <person name="Hori C."/>
            <person name="Ishida T."/>
            <person name="Igarashi K."/>
            <person name="Samejima M."/>
            <person name="Suzuki H."/>
            <person name="Master E."/>
            <person name="Ferreira P."/>
            <person name="Ruiz-Duenas F.J."/>
            <person name="Held B."/>
            <person name="Canessa P."/>
            <person name="Larrondo L.F."/>
            <person name="Schmoll M."/>
            <person name="Druzhinina I.S."/>
            <person name="Kubicek C.P."/>
            <person name="Gaskell J.A."/>
            <person name="Kersten P."/>
            <person name="St John F."/>
            <person name="Glasner J."/>
            <person name="Sabat G."/>
            <person name="Splinter BonDurant S."/>
            <person name="Syed K."/>
            <person name="Yadav J."/>
            <person name="Mgbeahuruike A.C."/>
            <person name="Kovalchuk A."/>
            <person name="Asiegbu F.O."/>
            <person name="Lackner G."/>
            <person name="Hoffmeister D."/>
            <person name="Rencoret J."/>
            <person name="Gutierrez A."/>
            <person name="Sun H."/>
            <person name="Lindquist E."/>
            <person name="Barry K."/>
            <person name="Riley R."/>
            <person name="Grigoriev I.V."/>
            <person name="Henrissat B."/>
            <person name="Kues U."/>
            <person name="Berka R.M."/>
            <person name="Martinez A.T."/>
            <person name="Covert S.F."/>
            <person name="Blanchette R.A."/>
            <person name="Cullen D."/>
        </authorList>
    </citation>
    <scope>NUCLEOTIDE SEQUENCE [LARGE SCALE GENOMIC DNA]</scope>
    <source>
        <strain evidence="2 3">11061_1 CR5-6</strain>
    </source>
</reference>
<accession>A0A0C3RQ10</accession>
<keyword evidence="3" id="KW-1185">Reference proteome</keyword>
<protein>
    <recommendedName>
        <fullName evidence="4">Arrestin-like N-terminal domain-containing protein</fullName>
    </recommendedName>
</protein>